<proteinExistence type="predicted"/>
<evidence type="ECO:0000313" key="4">
    <source>
        <dbReference type="Proteomes" id="UP000010296"/>
    </source>
</evidence>
<evidence type="ECO:0000256" key="1">
    <source>
        <dbReference type="SAM" id="Phobius"/>
    </source>
</evidence>
<keyword evidence="4" id="KW-1185">Reference proteome</keyword>
<dbReference type="STRING" id="888064.HMPREF9088_0825"/>
<accession>E6LEN5</accession>
<dbReference type="OrthoDB" id="9808690at2"/>
<dbReference type="eggNOG" id="COG5658">
    <property type="taxonomic scope" value="Bacteria"/>
</dbReference>
<dbReference type="PANTHER" id="PTHR37810:SF5">
    <property type="entry name" value="IMMUNITY PROTEIN SDPI"/>
    <property type="match status" value="1"/>
</dbReference>
<dbReference type="InterPro" id="IPR012867">
    <property type="entry name" value="DUF1648"/>
</dbReference>
<feature type="transmembrane region" description="Helical" evidence="1">
    <location>
        <begin position="62"/>
        <end position="84"/>
    </location>
</feature>
<protein>
    <recommendedName>
        <fullName evidence="2">DUF1648 domain-containing protein</fullName>
    </recommendedName>
</protein>
<keyword evidence="1" id="KW-0472">Membrane</keyword>
<evidence type="ECO:0000313" key="3">
    <source>
        <dbReference type="EMBL" id="EFU74348.1"/>
    </source>
</evidence>
<reference evidence="3 4" key="1">
    <citation type="submission" date="2010-12" db="EMBL/GenBank/DDBJ databases">
        <authorList>
            <person name="Muzny D."/>
            <person name="Qin X."/>
            <person name="Deng J."/>
            <person name="Jiang H."/>
            <person name="Liu Y."/>
            <person name="Qu J."/>
            <person name="Song X.-Z."/>
            <person name="Zhang L."/>
            <person name="Thornton R."/>
            <person name="Coyle M."/>
            <person name="Francisco L."/>
            <person name="Jackson L."/>
            <person name="Javaid M."/>
            <person name="Korchina V."/>
            <person name="Kovar C."/>
            <person name="Mata R."/>
            <person name="Mathew T."/>
            <person name="Ngo R."/>
            <person name="Nguyen L."/>
            <person name="Nguyen N."/>
            <person name="Okwuonu G."/>
            <person name="Ongeri F."/>
            <person name="Pham C."/>
            <person name="Simmons D."/>
            <person name="Wilczek-Boney K."/>
            <person name="Hale W."/>
            <person name="Jakkamsetti A."/>
            <person name="Pham P."/>
            <person name="Ruth R."/>
            <person name="San Lucas F."/>
            <person name="Warren J."/>
            <person name="Zhang J."/>
            <person name="Zhao Z."/>
            <person name="Zhou C."/>
            <person name="Zhu D."/>
            <person name="Lee S."/>
            <person name="Bess C."/>
            <person name="Blankenburg K."/>
            <person name="Forbes L."/>
            <person name="Fu Q."/>
            <person name="Gubbala S."/>
            <person name="Hirani K."/>
            <person name="Jayaseelan J.C."/>
            <person name="Lara F."/>
            <person name="Munidasa M."/>
            <person name="Palculict T."/>
            <person name="Patil S."/>
            <person name="Pu L.-L."/>
            <person name="Saada N."/>
            <person name="Tang L."/>
            <person name="Weissenberger G."/>
            <person name="Zhu Y."/>
            <person name="Hemphill L."/>
            <person name="Shang Y."/>
            <person name="Youmans B."/>
            <person name="Ayvaz T."/>
            <person name="Ross M."/>
            <person name="Santibanez J."/>
            <person name="Aqrawi P."/>
            <person name="Gross S."/>
            <person name="Joshi V."/>
            <person name="Fowler G."/>
            <person name="Nazareth L."/>
            <person name="Reid J."/>
            <person name="Worley K."/>
            <person name="Petrosino J."/>
            <person name="Highlander S."/>
            <person name="Gibbs R."/>
        </authorList>
    </citation>
    <scope>NUCLEOTIDE SEQUENCE [LARGE SCALE GENOMIC DNA]</scope>
    <source>
        <strain evidence="4">DSM 15952 / CCUG 50447 / LMG 22039 / TP 1.5</strain>
    </source>
</reference>
<keyword evidence="1" id="KW-1133">Transmembrane helix</keyword>
<comment type="caution">
    <text evidence="3">The sequence shown here is derived from an EMBL/GenBank/DDBJ whole genome shotgun (WGS) entry which is preliminary data.</text>
</comment>
<feature type="transmembrane region" description="Helical" evidence="1">
    <location>
        <begin position="21"/>
        <end position="42"/>
    </location>
</feature>
<feature type="transmembrane region" description="Helical" evidence="1">
    <location>
        <begin position="96"/>
        <end position="117"/>
    </location>
</feature>
<dbReference type="GO" id="GO:0009636">
    <property type="term" value="P:response to toxic substance"/>
    <property type="evidence" value="ECO:0007669"/>
    <property type="project" value="TreeGrafter"/>
</dbReference>
<sequence>MITVMNDDLRRCLMPKKYKRLLRSCLPIILFSLLGALFWHQLPNQIATHFSSEWVPNGWSSKPFTVIGLPLIFLIIQLIVVFFIENDPQNTRNQTIVRYSYWLVPIIGSVCMLAIYGYALGVNLASLRYFPEIFIALVFLAIGFILPYTKQNTTIGIKVPWTLHSEKNWNMTHRFAGKVFLVCGACVFFLAFFAAKLIYIPIIAVIALPIAYSYFLYRKGI</sequence>
<name>E6LEN5_ENTI1</name>
<feature type="domain" description="DUF1648" evidence="2">
    <location>
        <begin position="29"/>
        <end position="73"/>
    </location>
</feature>
<dbReference type="PIRSF" id="PIRSF038959">
    <property type="entry name" value="SdpI"/>
    <property type="match status" value="1"/>
</dbReference>
<feature type="transmembrane region" description="Helical" evidence="1">
    <location>
        <begin position="129"/>
        <end position="148"/>
    </location>
</feature>
<dbReference type="PANTHER" id="PTHR37810">
    <property type="entry name" value="IMMUNITY PROTEIN SDPI"/>
    <property type="match status" value="1"/>
</dbReference>
<dbReference type="Pfam" id="PF13630">
    <property type="entry name" value="SdpI"/>
    <property type="match status" value="1"/>
</dbReference>
<feature type="transmembrane region" description="Helical" evidence="1">
    <location>
        <begin position="175"/>
        <end position="192"/>
    </location>
</feature>
<gene>
    <name evidence="3" type="ORF">HMPREF9088_0825</name>
</gene>
<feature type="transmembrane region" description="Helical" evidence="1">
    <location>
        <begin position="198"/>
        <end position="217"/>
    </location>
</feature>
<dbReference type="HOGENOM" id="CLU_093038_0_0_9"/>
<dbReference type="EMBL" id="AEPV01000029">
    <property type="protein sequence ID" value="EFU74348.1"/>
    <property type="molecule type" value="Genomic_DNA"/>
</dbReference>
<dbReference type="InterPro" id="IPR026272">
    <property type="entry name" value="SdpI"/>
</dbReference>
<dbReference type="Pfam" id="PF07853">
    <property type="entry name" value="DUF1648"/>
    <property type="match status" value="1"/>
</dbReference>
<dbReference type="Proteomes" id="UP000010296">
    <property type="component" value="Unassembled WGS sequence"/>
</dbReference>
<dbReference type="InterPro" id="IPR025962">
    <property type="entry name" value="SdpI/YhfL"/>
</dbReference>
<organism evidence="3 4">
    <name type="scientific">Enterococcus italicus (strain DSM 15952 / CCUG 50447 / LMG 22039 / TP 1.5)</name>
    <dbReference type="NCBI Taxonomy" id="888064"/>
    <lineage>
        <taxon>Bacteria</taxon>
        <taxon>Bacillati</taxon>
        <taxon>Bacillota</taxon>
        <taxon>Bacilli</taxon>
        <taxon>Lactobacillales</taxon>
        <taxon>Enterococcaceae</taxon>
        <taxon>Enterococcus</taxon>
    </lineage>
</organism>
<evidence type="ECO:0000259" key="2">
    <source>
        <dbReference type="Pfam" id="PF07853"/>
    </source>
</evidence>
<dbReference type="AlphaFoldDB" id="E6LEN5"/>
<keyword evidence="1" id="KW-0812">Transmembrane</keyword>